<evidence type="ECO:0000256" key="1">
    <source>
        <dbReference type="SAM" id="MobiDB-lite"/>
    </source>
</evidence>
<evidence type="ECO:0000313" key="3">
    <source>
        <dbReference type="EMBL" id="KAL3788142.1"/>
    </source>
</evidence>
<feature type="signal peptide" evidence="2">
    <location>
        <begin position="1"/>
        <end position="15"/>
    </location>
</feature>
<sequence>MKLVILSALFATTAAFTPAAQFGRTSALNQHVGAGGMADTRNPDPVAHEDPRKSISAAPSFEEYLKQRAGATSAPAAPAAAAPAPAAAPAVAAPAAPAAPAGGFEYGEYDDKLWDQDSKKDVYNKWDPNSPRSTRNFNPFETFKGNSCDASGIYPGEPRYKDPIRGDANYQIMMAEKADAEERAANPKPGNVPGCPGCKN</sequence>
<protein>
    <submittedName>
        <fullName evidence="3">Uncharacterized protein</fullName>
    </submittedName>
</protein>
<evidence type="ECO:0000313" key="4">
    <source>
        <dbReference type="Proteomes" id="UP001516023"/>
    </source>
</evidence>
<gene>
    <name evidence="3" type="ORF">HJC23_005480</name>
</gene>
<dbReference type="AlphaFoldDB" id="A0ABD3PJJ7"/>
<name>A0ABD3PJJ7_9STRA</name>
<keyword evidence="4" id="KW-1185">Reference proteome</keyword>
<accession>A0ABD3PJJ7</accession>
<feature type="region of interest" description="Disordered" evidence="1">
    <location>
        <begin position="179"/>
        <end position="200"/>
    </location>
</feature>
<organism evidence="3 4">
    <name type="scientific">Cyclotella cryptica</name>
    <dbReference type="NCBI Taxonomy" id="29204"/>
    <lineage>
        <taxon>Eukaryota</taxon>
        <taxon>Sar</taxon>
        <taxon>Stramenopiles</taxon>
        <taxon>Ochrophyta</taxon>
        <taxon>Bacillariophyta</taxon>
        <taxon>Coscinodiscophyceae</taxon>
        <taxon>Thalassiosirophycidae</taxon>
        <taxon>Stephanodiscales</taxon>
        <taxon>Stephanodiscaceae</taxon>
        <taxon>Cyclotella</taxon>
    </lineage>
</organism>
<dbReference type="Proteomes" id="UP001516023">
    <property type="component" value="Unassembled WGS sequence"/>
</dbReference>
<comment type="caution">
    <text evidence="3">The sequence shown here is derived from an EMBL/GenBank/DDBJ whole genome shotgun (WGS) entry which is preliminary data.</text>
</comment>
<proteinExistence type="predicted"/>
<evidence type="ECO:0000256" key="2">
    <source>
        <dbReference type="SAM" id="SignalP"/>
    </source>
</evidence>
<dbReference type="EMBL" id="JABMIG020000161">
    <property type="protein sequence ID" value="KAL3788142.1"/>
    <property type="molecule type" value="Genomic_DNA"/>
</dbReference>
<feature type="chain" id="PRO_5044843874" evidence="2">
    <location>
        <begin position="16"/>
        <end position="200"/>
    </location>
</feature>
<reference evidence="3 4" key="1">
    <citation type="journal article" date="2020" name="G3 (Bethesda)">
        <title>Improved Reference Genome for Cyclotella cryptica CCMP332, a Model for Cell Wall Morphogenesis, Salinity Adaptation, and Lipid Production in Diatoms (Bacillariophyta).</title>
        <authorList>
            <person name="Roberts W.R."/>
            <person name="Downey K.M."/>
            <person name="Ruck E.C."/>
            <person name="Traller J.C."/>
            <person name="Alverson A.J."/>
        </authorList>
    </citation>
    <scope>NUCLEOTIDE SEQUENCE [LARGE SCALE GENOMIC DNA]</scope>
    <source>
        <strain evidence="3 4">CCMP332</strain>
    </source>
</reference>
<feature type="region of interest" description="Disordered" evidence="1">
    <location>
        <begin position="33"/>
        <end position="52"/>
    </location>
</feature>
<keyword evidence="2" id="KW-0732">Signal</keyword>